<protein>
    <submittedName>
        <fullName evidence="2">Uncharacterized protein</fullName>
    </submittedName>
</protein>
<accession>A0A418Q3B4</accession>
<reference evidence="2 3" key="1">
    <citation type="submission" date="2018-09" db="EMBL/GenBank/DDBJ databases">
        <title>Sphingomonas sp. DAC4.</title>
        <authorList>
            <person name="Seo T."/>
        </authorList>
    </citation>
    <scope>NUCLEOTIDE SEQUENCE [LARGE SCALE GENOMIC DNA]</scope>
    <source>
        <strain evidence="2 3">DAC4</strain>
    </source>
</reference>
<keyword evidence="1" id="KW-0472">Membrane</keyword>
<proteinExistence type="predicted"/>
<evidence type="ECO:0000313" key="2">
    <source>
        <dbReference type="EMBL" id="RIX32389.1"/>
    </source>
</evidence>
<organism evidence="2 3">
    <name type="scientific">Sphingomonas edaphi</name>
    <dbReference type="NCBI Taxonomy" id="2315689"/>
    <lineage>
        <taxon>Bacteria</taxon>
        <taxon>Pseudomonadati</taxon>
        <taxon>Pseudomonadota</taxon>
        <taxon>Alphaproteobacteria</taxon>
        <taxon>Sphingomonadales</taxon>
        <taxon>Sphingomonadaceae</taxon>
        <taxon>Sphingomonas</taxon>
    </lineage>
</organism>
<feature type="transmembrane region" description="Helical" evidence="1">
    <location>
        <begin position="33"/>
        <end position="55"/>
    </location>
</feature>
<sequence length="221" mass="24610">MSALFLIPVVFAWLAGLALLRFGRWTWRPVTRLLRSCAQFLALALVVTGVLAVGFDAEKLGAAQLVLAAHLGWRVWRDRNADLQSVTAGRAAPAASAGPSDWDVFFRSLDRRQRSRAVHARAAIDNFLAVADRTMLNPEQRSLAIALKTRIPELMGACRDRCVTTGTAEQQAYAERTLAVIEQMAVEADDARAEIRDHADREFETLERYFSGFARRRTISP</sequence>
<name>A0A418Q3B4_9SPHN</name>
<comment type="caution">
    <text evidence="2">The sequence shown here is derived from an EMBL/GenBank/DDBJ whole genome shotgun (WGS) entry which is preliminary data.</text>
</comment>
<evidence type="ECO:0000313" key="3">
    <source>
        <dbReference type="Proteomes" id="UP000285023"/>
    </source>
</evidence>
<dbReference type="EMBL" id="QXTF01000001">
    <property type="protein sequence ID" value="RIX32389.1"/>
    <property type="molecule type" value="Genomic_DNA"/>
</dbReference>
<evidence type="ECO:0000256" key="1">
    <source>
        <dbReference type="SAM" id="Phobius"/>
    </source>
</evidence>
<dbReference type="Proteomes" id="UP000285023">
    <property type="component" value="Unassembled WGS sequence"/>
</dbReference>
<dbReference type="AlphaFoldDB" id="A0A418Q3B4"/>
<keyword evidence="1" id="KW-0812">Transmembrane</keyword>
<gene>
    <name evidence="2" type="ORF">D3M59_05450</name>
</gene>
<keyword evidence="3" id="KW-1185">Reference proteome</keyword>
<keyword evidence="1" id="KW-1133">Transmembrane helix</keyword>
<dbReference type="RefSeq" id="WP_119532279.1">
    <property type="nucleotide sequence ID" value="NZ_QXTF01000001.1"/>
</dbReference>